<dbReference type="OrthoDB" id="9834076at2759"/>
<protein>
    <recommendedName>
        <fullName evidence="11">Taste receptor type 2 member 40</fullName>
    </recommendedName>
</protein>
<comment type="caution">
    <text evidence="14">The sequence shown here is derived from an EMBL/GenBank/DDBJ whole genome shotgun (WGS) entry which is preliminary data.</text>
</comment>
<keyword evidence="10" id="KW-0807">Transducer</keyword>
<evidence type="ECO:0000256" key="7">
    <source>
        <dbReference type="ARBA" id="ARBA00023040"/>
    </source>
</evidence>
<dbReference type="GO" id="GO:0033038">
    <property type="term" value="F:bitter taste receptor activity"/>
    <property type="evidence" value="ECO:0007669"/>
    <property type="project" value="InterPro"/>
</dbReference>
<keyword evidence="6 13" id="KW-1133">Transmembrane helix</keyword>
<dbReference type="GO" id="GO:0004930">
    <property type="term" value="F:G protein-coupled receptor activity"/>
    <property type="evidence" value="ECO:0007669"/>
    <property type="project" value="UniProtKB-KW"/>
</dbReference>
<dbReference type="GO" id="GO:0016020">
    <property type="term" value="C:membrane"/>
    <property type="evidence" value="ECO:0007669"/>
    <property type="project" value="UniProtKB-SubCell"/>
</dbReference>
<gene>
    <name evidence="14" type="ORF">GDO78_019095</name>
</gene>
<keyword evidence="5 13" id="KW-0812">Transmembrane</keyword>
<organism evidence="14 15">
    <name type="scientific">Eleutherodactylus coqui</name>
    <name type="common">Puerto Rican coqui</name>
    <dbReference type="NCBI Taxonomy" id="57060"/>
    <lineage>
        <taxon>Eukaryota</taxon>
        <taxon>Metazoa</taxon>
        <taxon>Chordata</taxon>
        <taxon>Craniata</taxon>
        <taxon>Vertebrata</taxon>
        <taxon>Euteleostomi</taxon>
        <taxon>Amphibia</taxon>
        <taxon>Batrachia</taxon>
        <taxon>Anura</taxon>
        <taxon>Neobatrachia</taxon>
        <taxon>Hyloidea</taxon>
        <taxon>Eleutherodactylidae</taxon>
        <taxon>Eleutherodactylinae</taxon>
        <taxon>Eleutherodactylus</taxon>
        <taxon>Eleutherodactylus</taxon>
    </lineage>
</organism>
<dbReference type="PANTHER" id="PTHR11394">
    <property type="entry name" value="TASTE RECEPTOR TYPE 2"/>
    <property type="match status" value="1"/>
</dbReference>
<reference evidence="14" key="1">
    <citation type="thesis" date="2020" institute="ProQuest LLC" country="789 East Eisenhower Parkway, Ann Arbor, MI, USA">
        <title>Comparative Genomics and Chromosome Evolution.</title>
        <authorList>
            <person name="Mudd A.B."/>
        </authorList>
    </citation>
    <scope>NUCLEOTIDE SEQUENCE</scope>
    <source>
        <strain evidence="14">HN-11 Male</strain>
        <tissue evidence="14">Kidney and liver</tissue>
    </source>
</reference>
<dbReference type="EMBL" id="WNTK01003632">
    <property type="protein sequence ID" value="KAG9465001.1"/>
    <property type="molecule type" value="Genomic_DNA"/>
</dbReference>
<proteinExistence type="inferred from homology"/>
<comment type="similarity">
    <text evidence="2 12">Belongs to the G-protein coupled receptor T2R family.</text>
</comment>
<evidence type="ECO:0000313" key="15">
    <source>
        <dbReference type="Proteomes" id="UP000770717"/>
    </source>
</evidence>
<evidence type="ECO:0000256" key="10">
    <source>
        <dbReference type="ARBA" id="ARBA00023224"/>
    </source>
</evidence>
<feature type="transmembrane region" description="Helical" evidence="13">
    <location>
        <begin position="95"/>
        <end position="116"/>
    </location>
</feature>
<evidence type="ECO:0000256" key="13">
    <source>
        <dbReference type="SAM" id="Phobius"/>
    </source>
</evidence>
<dbReference type="AlphaFoldDB" id="A0A8J6BD35"/>
<evidence type="ECO:0000256" key="1">
    <source>
        <dbReference type="ARBA" id="ARBA00004141"/>
    </source>
</evidence>
<dbReference type="Gene3D" id="1.20.1070.10">
    <property type="entry name" value="Rhodopsin 7-helix transmembrane proteins"/>
    <property type="match status" value="1"/>
</dbReference>
<dbReference type="InterPro" id="IPR007960">
    <property type="entry name" value="TAS2R"/>
</dbReference>
<accession>A0A8J6BD35</accession>
<name>A0A8J6BD35_ELECQ</name>
<keyword evidence="3" id="KW-0919">Taste</keyword>
<dbReference type="Pfam" id="PF05296">
    <property type="entry name" value="TAS2R"/>
    <property type="match status" value="1"/>
</dbReference>
<feature type="transmembrane region" description="Helical" evidence="13">
    <location>
        <begin position="137"/>
        <end position="158"/>
    </location>
</feature>
<evidence type="ECO:0000256" key="6">
    <source>
        <dbReference type="ARBA" id="ARBA00022989"/>
    </source>
</evidence>
<comment type="subcellular location">
    <subcellularLocation>
        <location evidence="1">Membrane</location>
        <topology evidence="1">Multi-pass membrane protein</topology>
    </subcellularLocation>
</comment>
<keyword evidence="15" id="KW-1185">Reference proteome</keyword>
<feature type="transmembrane region" description="Helical" evidence="13">
    <location>
        <begin position="54"/>
        <end position="75"/>
    </location>
</feature>
<keyword evidence="8 13" id="KW-0472">Membrane</keyword>
<evidence type="ECO:0000256" key="11">
    <source>
        <dbReference type="ARBA" id="ARBA00044110"/>
    </source>
</evidence>
<feature type="transmembrane region" description="Helical" evidence="13">
    <location>
        <begin position="185"/>
        <end position="212"/>
    </location>
</feature>
<keyword evidence="4" id="KW-0716">Sensory transduction</keyword>
<sequence length="221" mass="25281">MADSTQGDTDVLYMGLLIPALIALIAGLVIHSFIIGVNVTDWWKGRSVTPVDNILTFLGISRMCAQCAYTAYLFVDTFIRNNLYSHSSLVIMDTVYAFFIYASIWLTSLLSIDLCLKIFNFHTRLFLYLRGVIAHRTIYLIVAAVLISAFNSLIHLLLTINQVPYRGIYNTTRDNLVMDCTYHNLIYSFTIGTFFPLFFYYISSALLFSSLYHHITKMKIM</sequence>
<dbReference type="SUPFAM" id="SSF81321">
    <property type="entry name" value="Family A G protein-coupled receptor-like"/>
    <property type="match status" value="1"/>
</dbReference>
<evidence type="ECO:0000256" key="9">
    <source>
        <dbReference type="ARBA" id="ARBA00023170"/>
    </source>
</evidence>
<dbReference type="Proteomes" id="UP000770717">
    <property type="component" value="Unassembled WGS sequence"/>
</dbReference>
<evidence type="ECO:0000256" key="4">
    <source>
        <dbReference type="ARBA" id="ARBA00022606"/>
    </source>
</evidence>
<feature type="transmembrane region" description="Helical" evidence="13">
    <location>
        <begin position="12"/>
        <end position="34"/>
    </location>
</feature>
<evidence type="ECO:0000256" key="5">
    <source>
        <dbReference type="ARBA" id="ARBA00022692"/>
    </source>
</evidence>
<evidence type="ECO:0000313" key="14">
    <source>
        <dbReference type="EMBL" id="KAG9465001.1"/>
    </source>
</evidence>
<keyword evidence="7" id="KW-0297">G-protein coupled receptor</keyword>
<evidence type="ECO:0000256" key="12">
    <source>
        <dbReference type="RuleBase" id="RU004423"/>
    </source>
</evidence>
<evidence type="ECO:0000256" key="3">
    <source>
        <dbReference type="ARBA" id="ARBA00022480"/>
    </source>
</evidence>
<dbReference type="PANTHER" id="PTHR11394:SF47">
    <property type="entry name" value="TASTE RECEPTOR TYPE 2 MEMBER 40"/>
    <property type="match status" value="1"/>
</dbReference>
<keyword evidence="9" id="KW-0675">Receptor</keyword>
<evidence type="ECO:0000256" key="2">
    <source>
        <dbReference type="ARBA" id="ARBA00007376"/>
    </source>
</evidence>
<evidence type="ECO:0000256" key="8">
    <source>
        <dbReference type="ARBA" id="ARBA00023136"/>
    </source>
</evidence>